<accession>A0AAV9HKZ7</accession>
<evidence type="ECO:0000256" key="6">
    <source>
        <dbReference type="SAM" id="Phobius"/>
    </source>
</evidence>
<dbReference type="PANTHER" id="PTHR33048">
    <property type="entry name" value="PTH11-LIKE INTEGRAL MEMBRANE PROTEIN (AFU_ORTHOLOGUE AFUA_5G11245)"/>
    <property type="match status" value="1"/>
</dbReference>
<evidence type="ECO:0000313" key="8">
    <source>
        <dbReference type="EMBL" id="KAK4460393.1"/>
    </source>
</evidence>
<name>A0AAV9HKZ7_9PEZI</name>
<feature type="transmembrane region" description="Helical" evidence="6">
    <location>
        <begin position="182"/>
        <end position="203"/>
    </location>
</feature>
<evidence type="ECO:0000256" key="4">
    <source>
        <dbReference type="ARBA" id="ARBA00023136"/>
    </source>
</evidence>
<keyword evidence="3 6" id="KW-1133">Transmembrane helix</keyword>
<feature type="transmembrane region" description="Helical" evidence="6">
    <location>
        <begin position="43"/>
        <end position="66"/>
    </location>
</feature>
<keyword evidence="2 6" id="KW-0812">Transmembrane</keyword>
<feature type="transmembrane region" description="Helical" evidence="6">
    <location>
        <begin position="133"/>
        <end position="155"/>
    </location>
</feature>
<dbReference type="EMBL" id="MU865013">
    <property type="protein sequence ID" value="KAK4460393.1"/>
    <property type="molecule type" value="Genomic_DNA"/>
</dbReference>
<evidence type="ECO:0000259" key="7">
    <source>
        <dbReference type="Pfam" id="PF20684"/>
    </source>
</evidence>
<evidence type="ECO:0000256" key="2">
    <source>
        <dbReference type="ARBA" id="ARBA00022692"/>
    </source>
</evidence>
<feature type="transmembrane region" description="Helical" evidence="6">
    <location>
        <begin position="13"/>
        <end position="31"/>
    </location>
</feature>
<proteinExistence type="inferred from homology"/>
<dbReference type="Proteomes" id="UP001321749">
    <property type="component" value="Unassembled WGS sequence"/>
</dbReference>
<feature type="domain" description="Rhodopsin" evidence="7">
    <location>
        <begin position="31"/>
        <end position="277"/>
    </location>
</feature>
<dbReference type="Pfam" id="PF20684">
    <property type="entry name" value="Fung_rhodopsin"/>
    <property type="match status" value="1"/>
</dbReference>
<keyword evidence="9" id="KW-1185">Reference proteome</keyword>
<dbReference type="GO" id="GO:0016020">
    <property type="term" value="C:membrane"/>
    <property type="evidence" value="ECO:0007669"/>
    <property type="project" value="UniProtKB-SubCell"/>
</dbReference>
<dbReference type="InterPro" id="IPR052337">
    <property type="entry name" value="SAT4-like"/>
</dbReference>
<evidence type="ECO:0000256" key="1">
    <source>
        <dbReference type="ARBA" id="ARBA00004141"/>
    </source>
</evidence>
<protein>
    <recommendedName>
        <fullName evidence="7">Rhodopsin domain-containing protein</fullName>
    </recommendedName>
</protein>
<evidence type="ECO:0000256" key="5">
    <source>
        <dbReference type="ARBA" id="ARBA00038359"/>
    </source>
</evidence>
<reference evidence="8" key="2">
    <citation type="submission" date="2023-06" db="EMBL/GenBank/DDBJ databases">
        <authorList>
            <consortium name="Lawrence Berkeley National Laboratory"/>
            <person name="Mondo S.J."/>
            <person name="Hensen N."/>
            <person name="Bonometti L."/>
            <person name="Westerberg I."/>
            <person name="Brannstrom I.O."/>
            <person name="Guillou S."/>
            <person name="Cros-Aarteil S."/>
            <person name="Calhoun S."/>
            <person name="Haridas S."/>
            <person name="Kuo A."/>
            <person name="Pangilinan J."/>
            <person name="Riley R."/>
            <person name="Labutti K."/>
            <person name="Andreopoulos B."/>
            <person name="Lipzen A."/>
            <person name="Chen C."/>
            <person name="Yanf M."/>
            <person name="Daum C."/>
            <person name="Ng V."/>
            <person name="Clum A."/>
            <person name="Steindorff A."/>
            <person name="Ohm R."/>
            <person name="Martin F."/>
            <person name="Silar P."/>
            <person name="Natvig D."/>
            <person name="Lalanne C."/>
            <person name="Gautier V."/>
            <person name="Ament-Velasquez S.L."/>
            <person name="Kruys A."/>
            <person name="Hutchinson M.I."/>
            <person name="Powell A.J."/>
            <person name="Barry K."/>
            <person name="Miller A.N."/>
            <person name="Grigoriev I.V."/>
            <person name="Debuchy R."/>
            <person name="Gladieux P."/>
            <person name="Thoren M.H."/>
            <person name="Johannesson H."/>
        </authorList>
    </citation>
    <scope>NUCLEOTIDE SEQUENCE</scope>
    <source>
        <strain evidence="8">PSN324</strain>
    </source>
</reference>
<sequence>MPKPNNPGVSEDVFLGLIWASQALALIFLGVRIYTRIRTQRRIFWDDALAIFAASLTVVVSGLWQWQAPEMYKILPVLGGFAAPGADFVDKTLTWLKVQLIAELFFYTALTAVKLAFLLFFKRLGHNVDRFKWFWWPVTVFVVATYAVCLGTVHYRCLLPTFEDVVGYCASKESGDFTVVTLKFNCAMDVLSDFLIMLIPIWLLWNVRMAFAKKMAFVGLFSLSIVTIGIATARAADLAATTWDNGVVDPSYLWMWTAIEPCIAIAVSCLSAFPQLFAASVNASKPAYKPSDTYLRMMSRIRSKKNLANKGSEPTLYDLSAISQVDYKETSGSSSTDHLEPVLVAGQPHPTTVCYKTASQDGNDEQMPGQIKREVGYQVTQQNGW</sequence>
<feature type="transmembrane region" description="Helical" evidence="6">
    <location>
        <begin position="215"/>
        <end position="233"/>
    </location>
</feature>
<feature type="transmembrane region" description="Helical" evidence="6">
    <location>
        <begin position="104"/>
        <end position="121"/>
    </location>
</feature>
<gene>
    <name evidence="8" type="ORF">QBC42DRAFT_348055</name>
</gene>
<organism evidence="8 9">
    <name type="scientific">Cladorrhinum samala</name>
    <dbReference type="NCBI Taxonomy" id="585594"/>
    <lineage>
        <taxon>Eukaryota</taxon>
        <taxon>Fungi</taxon>
        <taxon>Dikarya</taxon>
        <taxon>Ascomycota</taxon>
        <taxon>Pezizomycotina</taxon>
        <taxon>Sordariomycetes</taxon>
        <taxon>Sordariomycetidae</taxon>
        <taxon>Sordariales</taxon>
        <taxon>Podosporaceae</taxon>
        <taxon>Cladorrhinum</taxon>
    </lineage>
</organism>
<dbReference type="InterPro" id="IPR049326">
    <property type="entry name" value="Rhodopsin_dom_fungi"/>
</dbReference>
<reference evidence="8" key="1">
    <citation type="journal article" date="2023" name="Mol. Phylogenet. Evol.">
        <title>Genome-scale phylogeny and comparative genomics of the fungal order Sordariales.</title>
        <authorList>
            <person name="Hensen N."/>
            <person name="Bonometti L."/>
            <person name="Westerberg I."/>
            <person name="Brannstrom I.O."/>
            <person name="Guillou S."/>
            <person name="Cros-Aarteil S."/>
            <person name="Calhoun S."/>
            <person name="Haridas S."/>
            <person name="Kuo A."/>
            <person name="Mondo S."/>
            <person name="Pangilinan J."/>
            <person name="Riley R."/>
            <person name="LaButti K."/>
            <person name="Andreopoulos B."/>
            <person name="Lipzen A."/>
            <person name="Chen C."/>
            <person name="Yan M."/>
            <person name="Daum C."/>
            <person name="Ng V."/>
            <person name="Clum A."/>
            <person name="Steindorff A."/>
            <person name="Ohm R.A."/>
            <person name="Martin F."/>
            <person name="Silar P."/>
            <person name="Natvig D.O."/>
            <person name="Lalanne C."/>
            <person name="Gautier V."/>
            <person name="Ament-Velasquez S.L."/>
            <person name="Kruys A."/>
            <person name="Hutchinson M.I."/>
            <person name="Powell A.J."/>
            <person name="Barry K."/>
            <person name="Miller A.N."/>
            <person name="Grigoriev I.V."/>
            <person name="Debuchy R."/>
            <person name="Gladieux P."/>
            <person name="Hiltunen Thoren M."/>
            <person name="Johannesson H."/>
        </authorList>
    </citation>
    <scope>NUCLEOTIDE SEQUENCE</scope>
    <source>
        <strain evidence="8">PSN324</strain>
    </source>
</reference>
<evidence type="ECO:0000313" key="9">
    <source>
        <dbReference type="Proteomes" id="UP001321749"/>
    </source>
</evidence>
<feature type="transmembrane region" description="Helical" evidence="6">
    <location>
        <begin position="253"/>
        <end position="273"/>
    </location>
</feature>
<dbReference type="AlphaFoldDB" id="A0AAV9HKZ7"/>
<comment type="caution">
    <text evidence="8">The sequence shown here is derived from an EMBL/GenBank/DDBJ whole genome shotgun (WGS) entry which is preliminary data.</text>
</comment>
<keyword evidence="4 6" id="KW-0472">Membrane</keyword>
<evidence type="ECO:0000256" key="3">
    <source>
        <dbReference type="ARBA" id="ARBA00022989"/>
    </source>
</evidence>
<comment type="subcellular location">
    <subcellularLocation>
        <location evidence="1">Membrane</location>
        <topology evidence="1">Multi-pass membrane protein</topology>
    </subcellularLocation>
</comment>
<dbReference type="PANTHER" id="PTHR33048:SF47">
    <property type="entry name" value="INTEGRAL MEMBRANE PROTEIN-RELATED"/>
    <property type="match status" value="1"/>
</dbReference>
<comment type="similarity">
    <text evidence="5">Belongs to the SAT4 family.</text>
</comment>